<evidence type="ECO:0000256" key="3">
    <source>
        <dbReference type="ARBA" id="ARBA00022840"/>
    </source>
</evidence>
<dbReference type="Proteomes" id="UP000261811">
    <property type="component" value="Unassembled WGS sequence"/>
</dbReference>
<dbReference type="SUPFAM" id="SSF55931">
    <property type="entry name" value="Glutamine synthetase/guanido kinase"/>
    <property type="match status" value="1"/>
</dbReference>
<protein>
    <submittedName>
        <fullName evidence="5">YbdK family carboxylate-amine ligase</fullName>
    </submittedName>
</protein>
<accession>A0A372J9A0</accession>
<keyword evidence="6" id="KW-1185">Reference proteome</keyword>
<dbReference type="AlphaFoldDB" id="A0A372J9A0"/>
<comment type="catalytic activity">
    <reaction evidence="4">
        <text>L-cysteine + L-glutamate + ATP = gamma-L-glutamyl-L-cysteine + ADP + phosphate + H(+)</text>
        <dbReference type="Rhea" id="RHEA:13285"/>
        <dbReference type="ChEBI" id="CHEBI:15378"/>
        <dbReference type="ChEBI" id="CHEBI:29985"/>
        <dbReference type="ChEBI" id="CHEBI:30616"/>
        <dbReference type="ChEBI" id="CHEBI:35235"/>
        <dbReference type="ChEBI" id="CHEBI:43474"/>
        <dbReference type="ChEBI" id="CHEBI:58173"/>
        <dbReference type="ChEBI" id="CHEBI:456216"/>
        <dbReference type="EC" id="6.3.2.2"/>
    </reaction>
</comment>
<dbReference type="PANTHER" id="PTHR36510">
    <property type="entry name" value="GLUTAMATE--CYSTEINE LIGASE 2-RELATED"/>
    <property type="match status" value="1"/>
</dbReference>
<dbReference type="InterPro" id="IPR050141">
    <property type="entry name" value="GCL_type2/YbdK_subfam"/>
</dbReference>
<dbReference type="GO" id="GO:0005524">
    <property type="term" value="F:ATP binding"/>
    <property type="evidence" value="ECO:0007669"/>
    <property type="project" value="UniProtKB-KW"/>
</dbReference>
<dbReference type="GO" id="GO:0042398">
    <property type="term" value="P:modified amino acid biosynthetic process"/>
    <property type="evidence" value="ECO:0007669"/>
    <property type="project" value="InterPro"/>
</dbReference>
<evidence type="ECO:0000256" key="1">
    <source>
        <dbReference type="ARBA" id="ARBA00022598"/>
    </source>
</evidence>
<keyword evidence="2" id="KW-0547">Nucleotide-binding</keyword>
<evidence type="ECO:0000256" key="4">
    <source>
        <dbReference type="ARBA" id="ARBA00048819"/>
    </source>
</evidence>
<comment type="caution">
    <text evidence="5">The sequence shown here is derived from an EMBL/GenBank/DDBJ whole genome shotgun (WGS) entry which is preliminary data.</text>
</comment>
<dbReference type="NCBIfam" id="NF010041">
    <property type="entry name" value="PRK13517.1-1"/>
    <property type="match status" value="1"/>
</dbReference>
<dbReference type="Gene3D" id="3.30.590.20">
    <property type="match status" value="1"/>
</dbReference>
<evidence type="ECO:0000313" key="5">
    <source>
        <dbReference type="EMBL" id="RFU36585.1"/>
    </source>
</evidence>
<gene>
    <name evidence="5" type="ORF">DZF91_37285</name>
</gene>
<keyword evidence="3" id="KW-0067">ATP-binding</keyword>
<dbReference type="InterPro" id="IPR011793">
    <property type="entry name" value="YbdK"/>
</dbReference>
<dbReference type="RefSeq" id="WP_117361732.1">
    <property type="nucleotide sequence ID" value="NZ_QURH01001044.1"/>
</dbReference>
<feature type="non-terminal residue" evidence="5">
    <location>
        <position position="356"/>
    </location>
</feature>
<dbReference type="EMBL" id="QURH01001044">
    <property type="protein sequence ID" value="RFU36585.1"/>
    <property type="molecule type" value="Genomic_DNA"/>
</dbReference>
<evidence type="ECO:0000256" key="2">
    <source>
        <dbReference type="ARBA" id="ARBA00022741"/>
    </source>
</evidence>
<dbReference type="PANTHER" id="PTHR36510:SF1">
    <property type="entry name" value="GLUTAMATE--CYSTEINE LIGASE 2-RELATED"/>
    <property type="match status" value="1"/>
</dbReference>
<dbReference type="Pfam" id="PF04107">
    <property type="entry name" value="GCS2"/>
    <property type="match status" value="1"/>
</dbReference>
<proteinExistence type="inferred from homology"/>
<organism evidence="5 6">
    <name type="scientific">Actinomadura logoneensis</name>
    <dbReference type="NCBI Taxonomy" id="2293572"/>
    <lineage>
        <taxon>Bacteria</taxon>
        <taxon>Bacillati</taxon>
        <taxon>Actinomycetota</taxon>
        <taxon>Actinomycetes</taxon>
        <taxon>Streptosporangiales</taxon>
        <taxon>Thermomonosporaceae</taxon>
        <taxon>Actinomadura</taxon>
    </lineage>
</organism>
<evidence type="ECO:0000313" key="6">
    <source>
        <dbReference type="Proteomes" id="UP000261811"/>
    </source>
</evidence>
<dbReference type="HAMAP" id="MF_01609">
    <property type="entry name" value="Glu_cys_ligase_2"/>
    <property type="match status" value="1"/>
</dbReference>
<sequence length="356" mass="37758">MTTMGAEEEFLLVDPTEARTVPLGRDVLRHARRARIADSPSSVELHEELASSQVEAVTGVCRSLDDLRADLAAGRHLVARAARAAGAMAVSSGTAALPGTGDRSLNDAERFAGIGRLYAKVATDYEVSGCHIHVGVPDPDTAVAVINHMRPWLPTLLALSANSPFADGRDTGYASWRMMQQAHFPGSGVPPRFTSAADYRRAVERLVECGVLVDASMSFWLVRPSPRFPTVELRAADAVPAVDDAVLLAALTRGLVLTALRELSAGREGPELDEQVCAAAVWSAARYGLDGPAVDPRPGRSVPAADLARRLVELVSPALEETGDLPAVRRLWARLLEGGTGSRRQRAAARTAAAGP</sequence>
<keyword evidence="1 5" id="KW-0436">Ligase</keyword>
<dbReference type="InterPro" id="IPR006336">
    <property type="entry name" value="GCS2"/>
</dbReference>
<dbReference type="NCBIfam" id="TIGR02050">
    <property type="entry name" value="gshA_cyan_rel"/>
    <property type="match status" value="1"/>
</dbReference>
<dbReference type="GO" id="GO:0004357">
    <property type="term" value="F:glutamate-cysteine ligase activity"/>
    <property type="evidence" value="ECO:0007669"/>
    <property type="project" value="UniProtKB-EC"/>
</dbReference>
<reference evidence="5 6" key="1">
    <citation type="submission" date="2018-08" db="EMBL/GenBank/DDBJ databases">
        <title>Actinomadura jelena sp. nov., a novel Actinomycete isolated from soil in Chad.</title>
        <authorList>
            <person name="Shi L."/>
        </authorList>
    </citation>
    <scope>NUCLEOTIDE SEQUENCE [LARGE SCALE GENOMIC DNA]</scope>
    <source>
        <strain evidence="5 6">NEAU-G17</strain>
    </source>
</reference>
<dbReference type="OrthoDB" id="9803842at2"/>
<name>A0A372J9A0_9ACTN</name>
<dbReference type="InterPro" id="IPR014746">
    <property type="entry name" value="Gln_synth/guanido_kin_cat_dom"/>
</dbReference>